<feature type="compositionally biased region" description="Polar residues" evidence="1">
    <location>
        <begin position="98"/>
        <end position="109"/>
    </location>
</feature>
<evidence type="ECO:0000313" key="2">
    <source>
        <dbReference type="EMBL" id="KAF4343259.1"/>
    </source>
</evidence>
<proteinExistence type="predicted"/>
<feature type="compositionally biased region" description="Acidic residues" evidence="1">
    <location>
        <begin position="363"/>
        <end position="375"/>
    </location>
</feature>
<dbReference type="PANTHER" id="PTHR28265">
    <property type="entry name" value="MAINTENANCE OF TELOMERE CAPPING PROTEIN 1"/>
    <property type="match status" value="1"/>
</dbReference>
<dbReference type="PANTHER" id="PTHR28265:SF1">
    <property type="entry name" value="MAINTENANCE OF TELOMERE CAPPING PROTEIN 1"/>
    <property type="match status" value="1"/>
</dbReference>
<comment type="caution">
    <text evidence="2">The sequence shown here is derived from an EMBL/GenBank/DDBJ whole genome shotgun (WGS) entry which is preliminary data.</text>
</comment>
<dbReference type="Proteomes" id="UP000730481">
    <property type="component" value="Unassembled WGS sequence"/>
</dbReference>
<reference evidence="2" key="1">
    <citation type="journal article" date="2017" name="Mycologia">
        <title>Fusarium algeriense, sp. nov., a novel toxigenic crown rot pathogen of durum wheat from Algeria is nested in the Fusarium burgessii species complex.</title>
        <authorList>
            <person name="Laraba I."/>
            <person name="Keddad A."/>
            <person name="Boureghda H."/>
            <person name="Abdallah N."/>
            <person name="Vaughan M.M."/>
            <person name="Proctor R.H."/>
            <person name="Busman M."/>
            <person name="O'Donnell K."/>
        </authorList>
    </citation>
    <scope>NUCLEOTIDE SEQUENCE</scope>
    <source>
        <strain evidence="2">NRRL 25174</strain>
    </source>
</reference>
<gene>
    <name evidence="2" type="ORF">FBEOM_2850</name>
</gene>
<feature type="compositionally biased region" description="Low complexity" evidence="1">
    <location>
        <begin position="35"/>
        <end position="44"/>
    </location>
</feature>
<dbReference type="AlphaFoldDB" id="A0A9P5E222"/>
<dbReference type="InterPro" id="IPR018814">
    <property type="entry name" value="DUF5427"/>
</dbReference>
<protein>
    <submittedName>
        <fullName evidence="2">Maintenance of telomere capping 1</fullName>
    </submittedName>
</protein>
<evidence type="ECO:0000313" key="3">
    <source>
        <dbReference type="Proteomes" id="UP000730481"/>
    </source>
</evidence>
<sequence length="506" mass="55244">MASKKTKPTAGDDVDVDELFSDLGRDKKPKKTTKSKPTSAASKAIADQDILADLESELAEQPSRPHTPRLKDAARRSTATPPAGDPRKSTDSARSLKATFTPSATSSELQETEKKPTSEPVQQEPAPQASGGGWWGGILSTASAAMKQAEAAVSQIQQNEEAKKWADQVKGIRGLDVNTLRTYGDELRHRALPTFTNILHTLAPPISSHERLLIHITHDLVGYPSLDPLIHNVFGHVMAQVEGGDLLVIQRGQESHSRRSTDSIAGWHDGPWWRQTDTPRELGLIKGLPEGTKLCRANAESHANEYFAANGGVEAAKLKATEDVSETNPVRTSDLFLAVQAISVDEDKNLFARNSSAEKSEDSSDSDDDEDEDEDENEELICFAVFILDPVHDIEFYTVSQSVPARWVQWLDTPAPLTPRSGEDGDVSDANIPEEIRDIIESGGVDPREWVAEWLEELLNLSIGTVAQRYVARRMGVGEGSLGRGKRRMEDLVQENAGEAARAGVI</sequence>
<dbReference type="OrthoDB" id="5594977at2759"/>
<organism evidence="2 3">
    <name type="scientific">Fusarium beomiforme</name>
    <dbReference type="NCBI Taxonomy" id="44412"/>
    <lineage>
        <taxon>Eukaryota</taxon>
        <taxon>Fungi</taxon>
        <taxon>Dikarya</taxon>
        <taxon>Ascomycota</taxon>
        <taxon>Pezizomycotina</taxon>
        <taxon>Sordariomycetes</taxon>
        <taxon>Hypocreomycetidae</taxon>
        <taxon>Hypocreales</taxon>
        <taxon>Nectriaceae</taxon>
        <taxon>Fusarium</taxon>
        <taxon>Fusarium burgessii species complex</taxon>
    </lineage>
</organism>
<keyword evidence="3" id="KW-1185">Reference proteome</keyword>
<name>A0A9P5E222_9HYPO</name>
<reference evidence="2" key="2">
    <citation type="submission" date="2020-02" db="EMBL/GenBank/DDBJ databases">
        <title>Identification and distribution of gene clusters putatively required for synthesis of sphingolipid metabolism inhibitors in phylogenetically diverse species of the filamentous fungus Fusarium.</title>
        <authorList>
            <person name="Kim H.-S."/>
            <person name="Busman M."/>
            <person name="Brown D.W."/>
            <person name="Divon H."/>
            <person name="Uhlig S."/>
            <person name="Proctor R.H."/>
        </authorList>
    </citation>
    <scope>NUCLEOTIDE SEQUENCE</scope>
    <source>
        <strain evidence="2">NRRL 25174</strain>
    </source>
</reference>
<feature type="region of interest" description="Disordered" evidence="1">
    <location>
        <begin position="1"/>
        <end position="133"/>
    </location>
</feature>
<dbReference type="EMBL" id="PVQB02000099">
    <property type="protein sequence ID" value="KAF4343259.1"/>
    <property type="molecule type" value="Genomic_DNA"/>
</dbReference>
<evidence type="ECO:0000256" key="1">
    <source>
        <dbReference type="SAM" id="MobiDB-lite"/>
    </source>
</evidence>
<feature type="region of interest" description="Disordered" evidence="1">
    <location>
        <begin position="352"/>
        <end position="375"/>
    </location>
</feature>
<feature type="compositionally biased region" description="Basic and acidic residues" evidence="1">
    <location>
        <begin position="352"/>
        <end position="362"/>
    </location>
</feature>
<accession>A0A9P5E222</accession>
<dbReference type="Pfam" id="PF10310">
    <property type="entry name" value="DUF5427"/>
    <property type="match status" value="1"/>
</dbReference>